<name>A0A7R9Z2W4_9STRA</name>
<protein>
    <submittedName>
        <fullName evidence="1">Uncharacterized protein</fullName>
    </submittedName>
</protein>
<dbReference type="EMBL" id="HBED01012801">
    <property type="protein sequence ID" value="CAD8303373.1"/>
    <property type="molecule type" value="Transcribed_RNA"/>
</dbReference>
<evidence type="ECO:0000313" key="1">
    <source>
        <dbReference type="EMBL" id="CAD8303373.1"/>
    </source>
</evidence>
<proteinExistence type="predicted"/>
<accession>A0A7R9Z2W4</accession>
<gene>
    <name evidence="1" type="ORF">TDUB1175_LOCUS6386</name>
</gene>
<reference evidence="1" key="1">
    <citation type="submission" date="2021-01" db="EMBL/GenBank/DDBJ databases">
        <authorList>
            <person name="Corre E."/>
            <person name="Pelletier E."/>
            <person name="Niang G."/>
            <person name="Scheremetjew M."/>
            <person name="Finn R."/>
            <person name="Kale V."/>
            <person name="Holt S."/>
            <person name="Cochrane G."/>
            <person name="Meng A."/>
            <person name="Brown T."/>
            <person name="Cohen L."/>
        </authorList>
    </citation>
    <scope>NUCLEOTIDE SEQUENCE</scope>
    <source>
        <strain evidence="1">CCMP147</strain>
    </source>
</reference>
<dbReference type="AlphaFoldDB" id="A0A7R9Z2W4"/>
<organism evidence="1">
    <name type="scientific">Pseudictyota dubia</name>
    <dbReference type="NCBI Taxonomy" id="2749911"/>
    <lineage>
        <taxon>Eukaryota</taxon>
        <taxon>Sar</taxon>
        <taxon>Stramenopiles</taxon>
        <taxon>Ochrophyta</taxon>
        <taxon>Bacillariophyta</taxon>
        <taxon>Mediophyceae</taxon>
        <taxon>Biddulphiophycidae</taxon>
        <taxon>Eupodiscales</taxon>
        <taxon>Odontellaceae</taxon>
        <taxon>Pseudictyota</taxon>
    </lineage>
</organism>
<sequence>MSEQNRPNFPNVNHYDGDLVDAINIAWEQLTGTPKRPTWINSDEGGSTPLPFGIIALHDADAGCHKAQPAKGICSSWNLLAHFMQSALPVTPFECNAIVLSSSLDTSMNGNWKGSW</sequence>